<protein>
    <recommendedName>
        <fullName evidence="2">HTH OST-type domain-containing protein</fullName>
    </recommendedName>
</protein>
<dbReference type="Gene3D" id="3.40.50.1010">
    <property type="entry name" value="5'-nuclease"/>
    <property type="match status" value="1"/>
</dbReference>
<dbReference type="Pfam" id="PF12872">
    <property type="entry name" value="OST-HTH"/>
    <property type="match status" value="2"/>
</dbReference>
<dbReference type="Pfam" id="PF01936">
    <property type="entry name" value="NYN"/>
    <property type="match status" value="1"/>
</dbReference>
<reference evidence="3 4" key="1">
    <citation type="submission" date="2024-01" db="EMBL/GenBank/DDBJ databases">
        <authorList>
            <person name="Waweru B."/>
        </authorList>
    </citation>
    <scope>NUCLEOTIDE SEQUENCE [LARGE SCALE GENOMIC DNA]</scope>
</reference>
<dbReference type="PROSITE" id="PS51644">
    <property type="entry name" value="HTH_OST"/>
    <property type="match status" value="2"/>
</dbReference>
<feature type="region of interest" description="Disordered" evidence="1">
    <location>
        <begin position="1"/>
        <end position="21"/>
    </location>
</feature>
<feature type="compositionally biased region" description="Polar residues" evidence="1">
    <location>
        <begin position="1"/>
        <end position="15"/>
    </location>
</feature>
<proteinExistence type="predicted"/>
<comment type="caution">
    <text evidence="3">The sequence shown here is derived from an EMBL/GenBank/DDBJ whole genome shotgun (WGS) entry which is preliminary data.</text>
</comment>
<dbReference type="PANTHER" id="PTHR14379">
    <property type="entry name" value="LIMKAIN B LKAP"/>
    <property type="match status" value="1"/>
</dbReference>
<dbReference type="InterPro" id="IPR024768">
    <property type="entry name" value="Marf1"/>
</dbReference>
<evidence type="ECO:0000313" key="4">
    <source>
        <dbReference type="Proteomes" id="UP001314170"/>
    </source>
</evidence>
<dbReference type="InterPro" id="IPR025605">
    <property type="entry name" value="OST-HTH/LOTUS_dom"/>
</dbReference>
<gene>
    <name evidence="3" type="ORF">DCAF_LOCUS7657</name>
</gene>
<evidence type="ECO:0000256" key="1">
    <source>
        <dbReference type="SAM" id="MobiDB-lite"/>
    </source>
</evidence>
<keyword evidence="4" id="KW-1185">Reference proteome</keyword>
<dbReference type="InterPro" id="IPR021139">
    <property type="entry name" value="NYN"/>
</dbReference>
<dbReference type="EMBL" id="CAWUPB010000913">
    <property type="protein sequence ID" value="CAK7329890.1"/>
    <property type="molecule type" value="Genomic_DNA"/>
</dbReference>
<dbReference type="CDD" id="cd10910">
    <property type="entry name" value="PIN_limkain_b1_N_like"/>
    <property type="match status" value="1"/>
</dbReference>
<dbReference type="Gene3D" id="3.30.420.610">
    <property type="entry name" value="LOTUS domain-like"/>
    <property type="match status" value="2"/>
</dbReference>
<feature type="domain" description="HTH OST-type" evidence="2">
    <location>
        <begin position="295"/>
        <end position="367"/>
    </location>
</feature>
<dbReference type="CDD" id="cd08824">
    <property type="entry name" value="LOTUS"/>
    <property type="match status" value="2"/>
</dbReference>
<evidence type="ECO:0000259" key="2">
    <source>
        <dbReference type="PROSITE" id="PS51644"/>
    </source>
</evidence>
<name>A0AAV1RBK8_9ROSI</name>
<dbReference type="InterPro" id="IPR041966">
    <property type="entry name" value="LOTUS-like"/>
</dbReference>
<dbReference type="GO" id="GO:0005777">
    <property type="term" value="C:peroxisome"/>
    <property type="evidence" value="ECO:0007669"/>
    <property type="project" value="InterPro"/>
</dbReference>
<accession>A0AAV1RBK8</accession>
<evidence type="ECO:0000313" key="3">
    <source>
        <dbReference type="EMBL" id="CAK7329890.1"/>
    </source>
</evidence>
<dbReference type="GO" id="GO:0010468">
    <property type="term" value="P:regulation of gene expression"/>
    <property type="evidence" value="ECO:0007669"/>
    <property type="project" value="InterPro"/>
</dbReference>
<feature type="region of interest" description="Disordered" evidence="1">
    <location>
        <begin position="376"/>
        <end position="424"/>
    </location>
</feature>
<dbReference type="AlphaFoldDB" id="A0AAV1RBK8"/>
<feature type="compositionally biased region" description="Basic and acidic residues" evidence="1">
    <location>
        <begin position="380"/>
        <end position="390"/>
    </location>
</feature>
<sequence>MANANTSASMLPSDSSENRGIHMADSNMQATQPCVNQQTRPSLDGPVAILWDIENCPVPSDVRPEDVGGNIRMALRVHPVIKGAVVMFSAYGDFNSFPRRLREGCQRTGVKLIDVPNGRKDAADKAILVDMFLFALDNPPPSSIMLISGDVDFSPALHILGQRGYTVILVIPSGVGVSSALCNAGKFVWDWPSVARGEADFAGYFMGCRINDNHDGQNEEEAIVYRGLSQRYYNSRDFSLVSQSLSEYNSSSLMTVPCLPTSSRSLSLPSGLSEASEGPASYDEYYSTMWVQPGDINGLKAQLVKLLELSGGCLPLTRVPPEYQKMYGRPLYVSEYGALRLVNLFKKMGDAMAIDGKGQKKFVYLKNWKAGPSAPPITLARRDKTGKGPQEETLDIVTGGGSSDELSDEERVANEEQEGRRNQEKTNLGTAARYEVDYPNLEQFKFELQEILVSYSCRIFLGCFEAIYQQRYKKPLDFQTFGVDQLEHLFDKVRDIVVLHEEPVSKKKFLAAVGG</sequence>
<dbReference type="PANTHER" id="PTHR14379:SF82">
    <property type="entry name" value="OS08G0230500 PROTEIN"/>
    <property type="match status" value="1"/>
</dbReference>
<feature type="domain" description="HTH OST-type" evidence="2">
    <location>
        <begin position="440"/>
        <end position="514"/>
    </location>
</feature>
<organism evidence="3 4">
    <name type="scientific">Dovyalis caffra</name>
    <dbReference type="NCBI Taxonomy" id="77055"/>
    <lineage>
        <taxon>Eukaryota</taxon>
        <taxon>Viridiplantae</taxon>
        <taxon>Streptophyta</taxon>
        <taxon>Embryophyta</taxon>
        <taxon>Tracheophyta</taxon>
        <taxon>Spermatophyta</taxon>
        <taxon>Magnoliopsida</taxon>
        <taxon>eudicotyledons</taxon>
        <taxon>Gunneridae</taxon>
        <taxon>Pentapetalae</taxon>
        <taxon>rosids</taxon>
        <taxon>fabids</taxon>
        <taxon>Malpighiales</taxon>
        <taxon>Salicaceae</taxon>
        <taxon>Flacourtieae</taxon>
        <taxon>Dovyalis</taxon>
    </lineage>
</organism>
<dbReference type="GO" id="GO:0004540">
    <property type="term" value="F:RNA nuclease activity"/>
    <property type="evidence" value="ECO:0007669"/>
    <property type="project" value="InterPro"/>
</dbReference>
<dbReference type="Proteomes" id="UP001314170">
    <property type="component" value="Unassembled WGS sequence"/>
</dbReference>
<feature type="compositionally biased region" description="Basic and acidic residues" evidence="1">
    <location>
        <begin position="409"/>
        <end position="424"/>
    </location>
</feature>